<reference evidence="9 10" key="1">
    <citation type="submission" date="2016-05" db="EMBL/GenBank/DDBJ databases">
        <title>Paenibacillus sp. 1ZS3-15 nov., isolated from the rhizosphere soil.</title>
        <authorList>
            <person name="Zhang X.X."/>
            <person name="Zhang J."/>
        </authorList>
    </citation>
    <scope>NUCLEOTIDE SEQUENCE [LARGE SCALE GENOMIC DNA]</scope>
    <source>
        <strain evidence="9 10">1ZS3-15</strain>
    </source>
</reference>
<proteinExistence type="inferred from homology"/>
<dbReference type="Proteomes" id="UP000078454">
    <property type="component" value="Unassembled WGS sequence"/>
</dbReference>
<evidence type="ECO:0000256" key="3">
    <source>
        <dbReference type="ARBA" id="ARBA00022723"/>
    </source>
</evidence>
<accession>A0A198A0Z8</accession>
<dbReference type="InterPro" id="IPR015500">
    <property type="entry name" value="Peptidase_S8_subtilisin-rel"/>
</dbReference>
<evidence type="ECO:0000256" key="6">
    <source>
        <dbReference type="PROSITE-ProRule" id="PRU01240"/>
    </source>
</evidence>
<evidence type="ECO:0000313" key="10">
    <source>
        <dbReference type="Proteomes" id="UP000078454"/>
    </source>
</evidence>
<gene>
    <name evidence="9" type="ORF">A8708_23605</name>
</gene>
<comment type="similarity">
    <text evidence="1 6 7">Belongs to the peptidase S8 family.</text>
</comment>
<sequence length="845" mass="91651">MRVKKRKKSVILLMIILLFFISFTELLSEPVHAAATAEKKETYLIKLKNSSNASQWASKRGINVKRMNKTSNRSTTVVAELSPNDLKKMKADTNVSIIEKDQLVNLQSSQEVNPSNTHSIVPWGVTATQAVYAHDQGMTGNGIKIAVLDTGVFTAHPDLRIAGGQTFVEGTSTFEDDNGHGTHVAGIINASANGFGTEGTAPDAQVYVLKVLDAKGNGYYSSVIDAIEWCVDNGIQIVSMSFGGAEYSEVLHQVIQEAIAEHGILFVAAAGNNGAGGEMEKYPARYPEVVSVGSVNEAYIRSGFSSTGTELDLMAPGEQIWSTALNGEYGIRSGTSMAAPYAAGAAALVWSANKDLTAEQVRQKLLVQAVKLGHSHEYGAGFLQVLASADLSNIVPNNPGKGQLFSISRQEYEIRGLLEKLAVMQKNAMEQDKLQLAKDIDAAFNQLKIEYGILRQDSPSVTRAEYTQLSVTQSVYKLALQSIDYNSSQLETMNQLLSDYQLKTAQFQSQLEDVELPEMGITEELYWDKIGDGQTISPGETASIYFSMSTDIRNLNVEITGPDYYYTESYQVPDEHYWGFNNYNWYTENELAPGDYTIKFIGYYQQSDSTFEFYFTIHVGSTLLDEMPPVITLTPSQTTPTQQVTITVNATDNVGVTQTKWASGSQTASYFVTGGTVLSGIVFTVIANGMYTVWATDAAGNQTVQTINIDTTLPTTPTNLKLTGVTTSTISIAWTVSTDNVGVTGYDIYNGTTLIGSVNGSTATYTVTGLAANTLYNFTVKAKDTAGNISAASNTLSFFANGKLTYTYDTQGRLTSISVTSTGKIVKSFEYDNNGNLKKVTIGTP</sequence>
<dbReference type="PANTHER" id="PTHR43806:SF11">
    <property type="entry name" value="CEREVISIN-RELATED"/>
    <property type="match status" value="1"/>
</dbReference>
<keyword evidence="10" id="KW-1185">Reference proteome</keyword>
<keyword evidence="2 6" id="KW-0645">Protease</keyword>
<dbReference type="Pfam" id="PF00041">
    <property type="entry name" value="fn3"/>
    <property type="match status" value="1"/>
</dbReference>
<dbReference type="OrthoDB" id="9798386at2"/>
<feature type="active site" description="Charge relay system" evidence="6">
    <location>
        <position position="336"/>
    </location>
</feature>
<feature type="active site" description="Charge relay system" evidence="6">
    <location>
        <position position="149"/>
    </location>
</feature>
<comment type="caution">
    <text evidence="9">The sequence shown here is derived from an EMBL/GenBank/DDBJ whole genome shotgun (WGS) entry which is preliminary data.</text>
</comment>
<dbReference type="PROSITE" id="PS51892">
    <property type="entry name" value="SUBTILASE"/>
    <property type="match status" value="1"/>
</dbReference>
<dbReference type="CDD" id="cd00063">
    <property type="entry name" value="FN3"/>
    <property type="match status" value="1"/>
</dbReference>
<dbReference type="InterPro" id="IPR023828">
    <property type="entry name" value="Peptidase_S8_Ser-AS"/>
</dbReference>
<evidence type="ECO:0000256" key="7">
    <source>
        <dbReference type="RuleBase" id="RU003355"/>
    </source>
</evidence>
<dbReference type="Gene3D" id="3.40.50.200">
    <property type="entry name" value="Peptidase S8/S53 domain"/>
    <property type="match status" value="1"/>
</dbReference>
<dbReference type="SUPFAM" id="SSF49265">
    <property type="entry name" value="Fibronectin type III"/>
    <property type="match status" value="1"/>
</dbReference>
<evidence type="ECO:0000256" key="5">
    <source>
        <dbReference type="ARBA" id="ARBA00022825"/>
    </source>
</evidence>
<dbReference type="GO" id="GO:0004252">
    <property type="term" value="F:serine-type endopeptidase activity"/>
    <property type="evidence" value="ECO:0007669"/>
    <property type="project" value="UniProtKB-UniRule"/>
</dbReference>
<evidence type="ECO:0000313" key="9">
    <source>
        <dbReference type="EMBL" id="OAS14691.1"/>
    </source>
</evidence>
<dbReference type="SUPFAM" id="SSF52743">
    <property type="entry name" value="Subtilisin-like"/>
    <property type="match status" value="1"/>
</dbReference>
<dbReference type="RefSeq" id="WP_068669210.1">
    <property type="nucleotide sequence ID" value="NZ_LYPB01000088.1"/>
</dbReference>
<dbReference type="GO" id="GO:0005615">
    <property type="term" value="C:extracellular space"/>
    <property type="evidence" value="ECO:0007669"/>
    <property type="project" value="TreeGrafter"/>
</dbReference>
<dbReference type="PRINTS" id="PR00723">
    <property type="entry name" value="SUBTILISIN"/>
</dbReference>
<name>A0A198A0Z8_9BACL</name>
<dbReference type="PANTHER" id="PTHR43806">
    <property type="entry name" value="PEPTIDASE S8"/>
    <property type="match status" value="1"/>
</dbReference>
<dbReference type="AlphaFoldDB" id="A0A198A0Z8"/>
<dbReference type="SMART" id="SM00060">
    <property type="entry name" value="FN3"/>
    <property type="match status" value="1"/>
</dbReference>
<dbReference type="InterPro" id="IPR000209">
    <property type="entry name" value="Peptidase_S8/S53_dom"/>
</dbReference>
<dbReference type="PROSITE" id="PS00138">
    <property type="entry name" value="SUBTILASE_SER"/>
    <property type="match status" value="1"/>
</dbReference>
<dbReference type="GO" id="GO:0006508">
    <property type="term" value="P:proteolysis"/>
    <property type="evidence" value="ECO:0007669"/>
    <property type="project" value="UniProtKB-KW"/>
</dbReference>
<dbReference type="CDD" id="cd07477">
    <property type="entry name" value="Peptidases_S8_Subtilisin_subset"/>
    <property type="match status" value="1"/>
</dbReference>
<dbReference type="STRING" id="1850517.A8708_23605"/>
<dbReference type="InterPro" id="IPR050131">
    <property type="entry name" value="Peptidase_S8_subtilisin-like"/>
</dbReference>
<evidence type="ECO:0000256" key="4">
    <source>
        <dbReference type="ARBA" id="ARBA00022801"/>
    </source>
</evidence>
<dbReference type="InterPro" id="IPR034202">
    <property type="entry name" value="Subtilisin_Carlsberg-like"/>
</dbReference>
<dbReference type="EMBL" id="LYPB01000088">
    <property type="protein sequence ID" value="OAS14691.1"/>
    <property type="molecule type" value="Genomic_DNA"/>
</dbReference>
<evidence type="ECO:0000259" key="8">
    <source>
        <dbReference type="PROSITE" id="PS50853"/>
    </source>
</evidence>
<keyword evidence="4 6" id="KW-0378">Hydrolase</keyword>
<dbReference type="InterPro" id="IPR036116">
    <property type="entry name" value="FN3_sf"/>
</dbReference>
<dbReference type="Pfam" id="PF00082">
    <property type="entry name" value="Peptidase_S8"/>
    <property type="match status" value="1"/>
</dbReference>
<dbReference type="InterPro" id="IPR013783">
    <property type="entry name" value="Ig-like_fold"/>
</dbReference>
<evidence type="ECO:0000256" key="1">
    <source>
        <dbReference type="ARBA" id="ARBA00011073"/>
    </source>
</evidence>
<dbReference type="Gene3D" id="3.30.70.80">
    <property type="entry name" value="Peptidase S8 propeptide/proteinase inhibitor I9"/>
    <property type="match status" value="1"/>
</dbReference>
<dbReference type="PROSITE" id="PS00136">
    <property type="entry name" value="SUBTILASE_ASP"/>
    <property type="match status" value="1"/>
</dbReference>
<dbReference type="Gene3D" id="2.60.40.10">
    <property type="entry name" value="Immunoglobulins"/>
    <property type="match status" value="1"/>
</dbReference>
<dbReference type="InterPro" id="IPR037045">
    <property type="entry name" value="S8pro/Inhibitor_I9_sf"/>
</dbReference>
<organism evidence="9 10">
    <name type="scientific">Paenibacillus oryzisoli</name>
    <dbReference type="NCBI Taxonomy" id="1850517"/>
    <lineage>
        <taxon>Bacteria</taxon>
        <taxon>Bacillati</taxon>
        <taxon>Bacillota</taxon>
        <taxon>Bacilli</taxon>
        <taxon>Bacillales</taxon>
        <taxon>Paenibacillaceae</taxon>
        <taxon>Paenibacillus</taxon>
    </lineage>
</organism>
<dbReference type="InterPro" id="IPR023827">
    <property type="entry name" value="Peptidase_S8_Asp-AS"/>
</dbReference>
<feature type="domain" description="Fibronectin type-III" evidence="8">
    <location>
        <begin position="716"/>
        <end position="803"/>
    </location>
</feature>
<protein>
    <recommendedName>
        <fullName evidence="8">Fibronectin type-III domain-containing protein</fullName>
    </recommendedName>
</protein>
<dbReference type="GO" id="GO:0046872">
    <property type="term" value="F:metal ion binding"/>
    <property type="evidence" value="ECO:0007669"/>
    <property type="project" value="UniProtKB-KW"/>
</dbReference>
<feature type="active site" description="Charge relay system" evidence="6">
    <location>
        <position position="180"/>
    </location>
</feature>
<keyword evidence="3" id="KW-0479">Metal-binding</keyword>
<dbReference type="InterPro" id="IPR036852">
    <property type="entry name" value="Peptidase_S8/S53_dom_sf"/>
</dbReference>
<dbReference type="PROSITE" id="PS50853">
    <property type="entry name" value="FN3"/>
    <property type="match status" value="1"/>
</dbReference>
<evidence type="ECO:0000256" key="2">
    <source>
        <dbReference type="ARBA" id="ARBA00022670"/>
    </source>
</evidence>
<dbReference type="InterPro" id="IPR003961">
    <property type="entry name" value="FN3_dom"/>
</dbReference>
<keyword evidence="5 6" id="KW-0720">Serine protease</keyword>